<dbReference type="Proteomes" id="UP000178943">
    <property type="component" value="Unassembled WGS sequence"/>
</dbReference>
<dbReference type="InterPro" id="IPR013216">
    <property type="entry name" value="Methyltransf_11"/>
</dbReference>
<sequence length="230" mass="26720">MGRDKWKRSQMLEREWWLRWKERTDQKQAKIILMERAEILKNIIHKYGGSDKNRILQIGPAANGEIHFIPGERHAIDPLATFFKENFVELIDAEVLFIEGIAENLPYENKFFNVIVILNVLDHCCNPRQVMNEIDRCLSPGGLLLLQVNLYSTFGAILHTVFGFLDREHPASVTLRFLAAYMENRYTVLEESLHKIGLPDYDLLKRAVLMVAGSFKFIPADYRMVAQKRT</sequence>
<name>A0A1F5VVD9_9BACT</name>
<dbReference type="STRING" id="1817863.A2Y62_15815"/>
<evidence type="ECO:0000259" key="1">
    <source>
        <dbReference type="Pfam" id="PF08241"/>
    </source>
</evidence>
<dbReference type="SUPFAM" id="SSF53335">
    <property type="entry name" value="S-adenosyl-L-methionine-dependent methyltransferases"/>
    <property type="match status" value="1"/>
</dbReference>
<evidence type="ECO:0000313" key="2">
    <source>
        <dbReference type="EMBL" id="OGF67424.1"/>
    </source>
</evidence>
<dbReference type="GO" id="GO:0008757">
    <property type="term" value="F:S-adenosylmethionine-dependent methyltransferase activity"/>
    <property type="evidence" value="ECO:0007669"/>
    <property type="project" value="InterPro"/>
</dbReference>
<dbReference type="Gene3D" id="3.40.50.150">
    <property type="entry name" value="Vaccinia Virus protein VP39"/>
    <property type="match status" value="1"/>
</dbReference>
<reference evidence="2 3" key="1">
    <citation type="journal article" date="2016" name="Nat. Commun.">
        <title>Thousands of microbial genomes shed light on interconnected biogeochemical processes in an aquifer system.</title>
        <authorList>
            <person name="Anantharaman K."/>
            <person name="Brown C.T."/>
            <person name="Hug L.A."/>
            <person name="Sharon I."/>
            <person name="Castelle C.J."/>
            <person name="Probst A.J."/>
            <person name="Thomas B.C."/>
            <person name="Singh A."/>
            <person name="Wilkins M.J."/>
            <person name="Karaoz U."/>
            <person name="Brodie E.L."/>
            <person name="Williams K.H."/>
            <person name="Hubbard S.S."/>
            <person name="Banfield J.F."/>
        </authorList>
    </citation>
    <scope>NUCLEOTIDE SEQUENCE [LARGE SCALE GENOMIC DNA]</scope>
</reference>
<comment type="caution">
    <text evidence="2">The sequence shown here is derived from an EMBL/GenBank/DDBJ whole genome shotgun (WGS) entry which is preliminary data.</text>
</comment>
<dbReference type="AlphaFoldDB" id="A0A1F5VVD9"/>
<dbReference type="EMBL" id="MFGW01000053">
    <property type="protein sequence ID" value="OGF67424.1"/>
    <property type="molecule type" value="Genomic_DNA"/>
</dbReference>
<dbReference type="InterPro" id="IPR029063">
    <property type="entry name" value="SAM-dependent_MTases_sf"/>
</dbReference>
<feature type="domain" description="Methyltransferase type 11" evidence="1">
    <location>
        <begin position="92"/>
        <end position="145"/>
    </location>
</feature>
<proteinExistence type="predicted"/>
<evidence type="ECO:0000313" key="3">
    <source>
        <dbReference type="Proteomes" id="UP000178943"/>
    </source>
</evidence>
<protein>
    <recommendedName>
        <fullName evidence="1">Methyltransferase type 11 domain-containing protein</fullName>
    </recommendedName>
</protein>
<organism evidence="2 3">
    <name type="scientific">Candidatus Fischerbacteria bacterium RBG_13_37_8</name>
    <dbReference type="NCBI Taxonomy" id="1817863"/>
    <lineage>
        <taxon>Bacteria</taxon>
        <taxon>Candidatus Fischeribacteriota</taxon>
    </lineage>
</organism>
<gene>
    <name evidence="2" type="ORF">A2Y62_15815</name>
</gene>
<accession>A0A1F5VVD9</accession>
<dbReference type="Pfam" id="PF08241">
    <property type="entry name" value="Methyltransf_11"/>
    <property type="match status" value="1"/>
</dbReference>